<name>A0AAN6UFW9_9PEZI</name>
<comment type="caution">
    <text evidence="3">The sequence shown here is derived from an EMBL/GenBank/DDBJ whole genome shotgun (WGS) entry which is preliminary data.</text>
</comment>
<keyword evidence="2" id="KW-0732">Signal</keyword>
<keyword evidence="4" id="KW-1185">Reference proteome</keyword>
<reference evidence="3" key="1">
    <citation type="journal article" date="2023" name="Mol. Phylogenet. Evol.">
        <title>Genome-scale phylogeny and comparative genomics of the fungal order Sordariales.</title>
        <authorList>
            <person name="Hensen N."/>
            <person name="Bonometti L."/>
            <person name="Westerberg I."/>
            <person name="Brannstrom I.O."/>
            <person name="Guillou S."/>
            <person name="Cros-Aarteil S."/>
            <person name="Calhoun S."/>
            <person name="Haridas S."/>
            <person name="Kuo A."/>
            <person name="Mondo S."/>
            <person name="Pangilinan J."/>
            <person name="Riley R."/>
            <person name="LaButti K."/>
            <person name="Andreopoulos B."/>
            <person name="Lipzen A."/>
            <person name="Chen C."/>
            <person name="Yan M."/>
            <person name="Daum C."/>
            <person name="Ng V."/>
            <person name="Clum A."/>
            <person name="Steindorff A."/>
            <person name="Ohm R.A."/>
            <person name="Martin F."/>
            <person name="Silar P."/>
            <person name="Natvig D.O."/>
            <person name="Lalanne C."/>
            <person name="Gautier V."/>
            <person name="Ament-Velasquez S.L."/>
            <person name="Kruys A."/>
            <person name="Hutchinson M.I."/>
            <person name="Powell A.J."/>
            <person name="Barry K."/>
            <person name="Miller A.N."/>
            <person name="Grigoriev I.V."/>
            <person name="Debuchy R."/>
            <person name="Gladieux P."/>
            <person name="Hiltunen Thoren M."/>
            <person name="Johannesson H."/>
        </authorList>
    </citation>
    <scope>NUCLEOTIDE SEQUENCE</scope>
    <source>
        <strain evidence="3">CBS 123565</strain>
    </source>
</reference>
<gene>
    <name evidence="3" type="ORF">BT67DRAFT_140564</name>
</gene>
<dbReference type="AlphaFoldDB" id="A0AAN6UFW9"/>
<evidence type="ECO:0008006" key="5">
    <source>
        <dbReference type="Google" id="ProtNLM"/>
    </source>
</evidence>
<evidence type="ECO:0000256" key="1">
    <source>
        <dbReference type="SAM" id="MobiDB-lite"/>
    </source>
</evidence>
<evidence type="ECO:0000256" key="2">
    <source>
        <dbReference type="SAM" id="SignalP"/>
    </source>
</evidence>
<sequence>MVFTRHLRLALAGTALLLSFAGRAESASTVLFTDCVDSCVVTSGCRTTDCMCTEARGFMLDSVIACMFFNCKPDLRNFDDAFLDPIAELCDDNNRKIPSAKLDKAETLASSYISKLPAATTAKTPVVVVATSTPAPLTTAQMPSSSAKQAASSATMEQDTPSQTPSAVQNDDAESTSAATEAITAEETLVLAPTSSTESSAAEPTESDTSESETSGSRNSNADPFANPPSAAWRTQTSLSLLGLPLVLAMFAALR</sequence>
<organism evidence="3 4">
    <name type="scientific">Trichocladium antarcticum</name>
    <dbReference type="NCBI Taxonomy" id="1450529"/>
    <lineage>
        <taxon>Eukaryota</taxon>
        <taxon>Fungi</taxon>
        <taxon>Dikarya</taxon>
        <taxon>Ascomycota</taxon>
        <taxon>Pezizomycotina</taxon>
        <taxon>Sordariomycetes</taxon>
        <taxon>Sordariomycetidae</taxon>
        <taxon>Sordariales</taxon>
        <taxon>Chaetomiaceae</taxon>
        <taxon>Trichocladium</taxon>
    </lineage>
</organism>
<feature type="signal peptide" evidence="2">
    <location>
        <begin position="1"/>
        <end position="26"/>
    </location>
</feature>
<evidence type="ECO:0000313" key="3">
    <source>
        <dbReference type="EMBL" id="KAK4131969.1"/>
    </source>
</evidence>
<protein>
    <recommendedName>
        <fullName evidence="5">Extracellular membrane protein CFEM domain-containing protein</fullName>
    </recommendedName>
</protein>
<feature type="compositionally biased region" description="Polar residues" evidence="1">
    <location>
        <begin position="155"/>
        <end position="169"/>
    </location>
</feature>
<dbReference type="EMBL" id="MU853421">
    <property type="protein sequence ID" value="KAK4131969.1"/>
    <property type="molecule type" value="Genomic_DNA"/>
</dbReference>
<feature type="region of interest" description="Disordered" evidence="1">
    <location>
        <begin position="136"/>
        <end position="231"/>
    </location>
</feature>
<feature type="chain" id="PRO_5043000507" description="Extracellular membrane protein CFEM domain-containing protein" evidence="2">
    <location>
        <begin position="27"/>
        <end position="255"/>
    </location>
</feature>
<feature type="compositionally biased region" description="Low complexity" evidence="1">
    <location>
        <begin position="136"/>
        <end position="154"/>
    </location>
</feature>
<evidence type="ECO:0000313" key="4">
    <source>
        <dbReference type="Proteomes" id="UP001304895"/>
    </source>
</evidence>
<feature type="compositionally biased region" description="Low complexity" evidence="1">
    <location>
        <begin position="175"/>
        <end position="204"/>
    </location>
</feature>
<accession>A0AAN6UFW9</accession>
<proteinExistence type="predicted"/>
<reference evidence="3" key="2">
    <citation type="submission" date="2023-05" db="EMBL/GenBank/DDBJ databases">
        <authorList>
            <consortium name="Lawrence Berkeley National Laboratory"/>
            <person name="Steindorff A."/>
            <person name="Hensen N."/>
            <person name="Bonometti L."/>
            <person name="Westerberg I."/>
            <person name="Brannstrom I.O."/>
            <person name="Guillou S."/>
            <person name="Cros-Aarteil S."/>
            <person name="Calhoun S."/>
            <person name="Haridas S."/>
            <person name="Kuo A."/>
            <person name="Mondo S."/>
            <person name="Pangilinan J."/>
            <person name="Riley R."/>
            <person name="Labutti K."/>
            <person name="Andreopoulos B."/>
            <person name="Lipzen A."/>
            <person name="Chen C."/>
            <person name="Yanf M."/>
            <person name="Daum C."/>
            <person name="Ng V."/>
            <person name="Clum A."/>
            <person name="Ohm R."/>
            <person name="Martin F."/>
            <person name="Silar P."/>
            <person name="Natvig D."/>
            <person name="Lalanne C."/>
            <person name="Gautier V."/>
            <person name="Ament-Velasquez S.L."/>
            <person name="Kruys A."/>
            <person name="Hutchinson M.I."/>
            <person name="Powell A.J."/>
            <person name="Barry K."/>
            <person name="Miller A.N."/>
            <person name="Grigoriev I.V."/>
            <person name="Debuchy R."/>
            <person name="Gladieux P."/>
            <person name="Thoren M.H."/>
            <person name="Johannesson H."/>
        </authorList>
    </citation>
    <scope>NUCLEOTIDE SEQUENCE</scope>
    <source>
        <strain evidence="3">CBS 123565</strain>
    </source>
</reference>
<dbReference type="Proteomes" id="UP001304895">
    <property type="component" value="Unassembled WGS sequence"/>
</dbReference>